<name>A0ABX8C489_9ACTN</name>
<dbReference type="InterPro" id="IPR046210">
    <property type="entry name" value="DUF6243"/>
</dbReference>
<evidence type="ECO:0000313" key="3">
    <source>
        <dbReference type="Proteomes" id="UP000678016"/>
    </source>
</evidence>
<feature type="compositionally biased region" description="Basic and acidic residues" evidence="1">
    <location>
        <begin position="38"/>
        <end position="71"/>
    </location>
</feature>
<protein>
    <submittedName>
        <fullName evidence="2">Uncharacterized protein</fullName>
    </submittedName>
</protein>
<dbReference type="Proteomes" id="UP000678016">
    <property type="component" value="Chromosome"/>
</dbReference>
<proteinExistence type="predicted"/>
<organism evidence="2 3">
    <name type="scientific">Nocardiopsis akebiae</name>
    <dbReference type="NCBI Taxonomy" id="2831968"/>
    <lineage>
        <taxon>Bacteria</taxon>
        <taxon>Bacillati</taxon>
        <taxon>Actinomycetota</taxon>
        <taxon>Actinomycetes</taxon>
        <taxon>Streptosporangiales</taxon>
        <taxon>Nocardiopsidaceae</taxon>
        <taxon>Nocardiopsis</taxon>
    </lineage>
</organism>
<dbReference type="RefSeq" id="WP_212642100.1">
    <property type="nucleotide sequence ID" value="NZ_CP074132.1"/>
</dbReference>
<sequence>MGRNSDNLLGMGGQRNTVSRSALRGGKGGGRGGPSDDAVERKQELLRKLREKQGKDANAEHEETEGARGQA</sequence>
<dbReference type="EMBL" id="CP074132">
    <property type="protein sequence ID" value="QUX29224.1"/>
    <property type="molecule type" value="Genomic_DNA"/>
</dbReference>
<dbReference type="Pfam" id="PF19756">
    <property type="entry name" value="DUF6243"/>
    <property type="match status" value="1"/>
</dbReference>
<evidence type="ECO:0000313" key="2">
    <source>
        <dbReference type="EMBL" id="QUX29224.1"/>
    </source>
</evidence>
<evidence type="ECO:0000256" key="1">
    <source>
        <dbReference type="SAM" id="MobiDB-lite"/>
    </source>
</evidence>
<reference evidence="3" key="1">
    <citation type="submission" date="2021-05" db="EMBL/GenBank/DDBJ databases">
        <title>Direct Submission.</title>
        <authorList>
            <person name="Li K."/>
            <person name="Gao J."/>
        </authorList>
    </citation>
    <scope>NUCLEOTIDE SEQUENCE [LARGE SCALE GENOMIC DNA]</scope>
    <source>
        <strain evidence="3">HDS12</strain>
    </source>
</reference>
<feature type="region of interest" description="Disordered" evidence="1">
    <location>
        <begin position="1"/>
        <end position="71"/>
    </location>
</feature>
<gene>
    <name evidence="2" type="ORF">KGD83_01065</name>
</gene>
<accession>A0ABX8C489</accession>
<keyword evidence="3" id="KW-1185">Reference proteome</keyword>